<comment type="caution">
    <text evidence="1">The sequence shown here is derived from an EMBL/GenBank/DDBJ whole genome shotgun (WGS) entry which is preliminary data.</text>
</comment>
<dbReference type="EMBL" id="SNRY01002482">
    <property type="protein sequence ID" value="KAA6324895.1"/>
    <property type="molecule type" value="Genomic_DNA"/>
</dbReference>
<evidence type="ECO:0000313" key="1">
    <source>
        <dbReference type="EMBL" id="KAA6324895.1"/>
    </source>
</evidence>
<proteinExistence type="predicted"/>
<dbReference type="Pfam" id="PF21983">
    <property type="entry name" value="NikA-like"/>
    <property type="match status" value="1"/>
</dbReference>
<name>A0A5J4QUA5_9ZZZZ</name>
<gene>
    <name evidence="1" type="ORF">EZS27_025829</name>
</gene>
<accession>A0A5J4QUA5</accession>
<dbReference type="AlphaFoldDB" id="A0A5J4QUA5"/>
<dbReference type="InterPro" id="IPR053842">
    <property type="entry name" value="NikA-like"/>
</dbReference>
<protein>
    <submittedName>
        <fullName evidence="1">Uncharacterized protein</fullName>
    </submittedName>
</protein>
<sequence>MSDKKSGAAFIFLGEQDIPPVSFINSNYNKDMNTIRNKNKNGRPRKEAAEKKGYKVTLKMATEEYYSLKSKARLAGITRSEYIRGCIQSSVVKERLSPELMGQIRQLSGMANNVNQLARKANAAGYEEAHRNCLDTMKGLDNIIRRIEDDC</sequence>
<reference evidence="1" key="1">
    <citation type="submission" date="2019-03" db="EMBL/GenBank/DDBJ databases">
        <title>Single cell metagenomics reveals metabolic interactions within the superorganism composed of flagellate Streblomastix strix and complex community of Bacteroidetes bacteria on its surface.</title>
        <authorList>
            <person name="Treitli S.C."/>
            <person name="Kolisko M."/>
            <person name="Husnik F."/>
            <person name="Keeling P."/>
            <person name="Hampl V."/>
        </authorList>
    </citation>
    <scope>NUCLEOTIDE SEQUENCE</scope>
    <source>
        <strain evidence="1">STM</strain>
    </source>
</reference>
<organism evidence="1">
    <name type="scientific">termite gut metagenome</name>
    <dbReference type="NCBI Taxonomy" id="433724"/>
    <lineage>
        <taxon>unclassified sequences</taxon>
        <taxon>metagenomes</taxon>
        <taxon>organismal metagenomes</taxon>
    </lineage>
</organism>